<accession>A0AAD4TBQ4</accession>
<gene>
    <name evidence="3" type="ORF">MKW98_003543</name>
</gene>
<dbReference type="PANTHER" id="PTHR21250">
    <property type="entry name" value="PRE-RRNA-PROCESSING PROTEIN TSR2 HOMOLOG"/>
    <property type="match status" value="1"/>
</dbReference>
<keyword evidence="4" id="KW-1185">Reference proteome</keyword>
<dbReference type="Pfam" id="PF10273">
    <property type="entry name" value="WGG"/>
    <property type="match status" value="1"/>
</dbReference>
<reference evidence="3" key="1">
    <citation type="submission" date="2022-04" db="EMBL/GenBank/DDBJ databases">
        <title>A functionally conserved STORR gene fusion in Papaver species that diverged 16.8 million years ago.</title>
        <authorList>
            <person name="Catania T."/>
        </authorList>
    </citation>
    <scope>NUCLEOTIDE SEQUENCE</scope>
    <source>
        <strain evidence="3">S-188037</strain>
    </source>
</reference>
<evidence type="ECO:0000313" key="3">
    <source>
        <dbReference type="EMBL" id="KAI3946980.1"/>
    </source>
</evidence>
<evidence type="ECO:0000256" key="1">
    <source>
        <dbReference type="ARBA" id="ARBA00006524"/>
    </source>
</evidence>
<dbReference type="GO" id="GO:0006364">
    <property type="term" value="P:rRNA processing"/>
    <property type="evidence" value="ECO:0007669"/>
    <property type="project" value="UniProtKB-KW"/>
</dbReference>
<organism evidence="3 4">
    <name type="scientific">Papaver atlanticum</name>
    <dbReference type="NCBI Taxonomy" id="357466"/>
    <lineage>
        <taxon>Eukaryota</taxon>
        <taxon>Viridiplantae</taxon>
        <taxon>Streptophyta</taxon>
        <taxon>Embryophyta</taxon>
        <taxon>Tracheophyta</taxon>
        <taxon>Spermatophyta</taxon>
        <taxon>Magnoliopsida</taxon>
        <taxon>Ranunculales</taxon>
        <taxon>Papaveraceae</taxon>
        <taxon>Papaveroideae</taxon>
        <taxon>Papaver</taxon>
    </lineage>
</organism>
<evidence type="ECO:0000256" key="2">
    <source>
        <dbReference type="ARBA" id="ARBA00022552"/>
    </source>
</evidence>
<proteinExistence type="inferred from homology"/>
<evidence type="ECO:0000313" key="4">
    <source>
        <dbReference type="Proteomes" id="UP001202328"/>
    </source>
</evidence>
<evidence type="ECO:0008006" key="5">
    <source>
        <dbReference type="Google" id="ProtNLM"/>
    </source>
</evidence>
<sequence>MNSNNGHYLTSSHQQLRPESVSVFIEGIILILSRWIGLQLAIKNEWGGRDSRQKSEQFVNDIFSWFSLSKVPLYVDDLEHMLDEKMLLCFNTEIDDGSIEEVAEELIIVYEDCLQGSHESVEKLRKSSSGAEFVSQHRQITAGHRGIARP</sequence>
<comment type="caution">
    <text evidence="3">The sequence shown here is derived from an EMBL/GenBank/DDBJ whole genome shotgun (WGS) entry which is preliminary data.</text>
</comment>
<comment type="similarity">
    <text evidence="1">Belongs to the TSR2 family.</text>
</comment>
<dbReference type="Proteomes" id="UP001202328">
    <property type="component" value="Unassembled WGS sequence"/>
</dbReference>
<dbReference type="InterPro" id="IPR019398">
    <property type="entry name" value="Pre-rRNA_process_TSR2"/>
</dbReference>
<dbReference type="AlphaFoldDB" id="A0AAD4TBQ4"/>
<dbReference type="EMBL" id="JAJJMB010003633">
    <property type="protein sequence ID" value="KAI3946980.1"/>
    <property type="molecule type" value="Genomic_DNA"/>
</dbReference>
<name>A0AAD4TBQ4_9MAGN</name>
<protein>
    <recommendedName>
        <fullName evidence="5">Pre-rRNA-processing protein TSR2 homolog</fullName>
    </recommendedName>
</protein>
<keyword evidence="2" id="KW-0698">rRNA processing</keyword>